<protein>
    <submittedName>
        <fullName evidence="2">NADH dehydrogenase subunit 6</fullName>
    </submittedName>
</protein>
<geneLocation type="mitochondrion" evidence="2"/>
<evidence type="ECO:0000256" key="1">
    <source>
        <dbReference type="SAM" id="Phobius"/>
    </source>
</evidence>
<feature type="transmembrane region" description="Helical" evidence="1">
    <location>
        <begin position="12"/>
        <end position="33"/>
    </location>
</feature>
<dbReference type="EMBL" id="AP006796">
    <property type="protein sequence ID" value="BBU25863.1"/>
    <property type="molecule type" value="Genomic_DNA"/>
</dbReference>
<keyword evidence="1" id="KW-1133">Transmembrane helix</keyword>
<keyword evidence="2" id="KW-0496">Mitochondrion</keyword>
<name>A0A1V1FJE7_9TELE</name>
<keyword evidence="1" id="KW-0812">Transmembrane</keyword>
<feature type="transmembrane region" description="Helical" evidence="1">
    <location>
        <begin position="143"/>
        <end position="162"/>
    </location>
</feature>
<feature type="transmembrane region" description="Helical" evidence="1">
    <location>
        <begin position="80"/>
        <end position="102"/>
    </location>
</feature>
<feature type="transmembrane region" description="Helical" evidence="1">
    <location>
        <begin position="45"/>
        <end position="68"/>
    </location>
</feature>
<keyword evidence="1" id="KW-0472">Membrane</keyword>
<gene>
    <name evidence="2" type="primary">ND6</name>
</gene>
<proteinExistence type="predicted"/>
<reference evidence="3" key="1">
    <citation type="submission" date="2004-04" db="EMBL/GenBank/DDBJ databases">
        <title>The ray-finned fish phylogeny.</title>
        <authorList>
            <person name="Miya M."/>
        </authorList>
    </citation>
    <scope>NUCLEOTIDE SEQUENCE</scope>
</reference>
<dbReference type="AlphaFoldDB" id="A0A1V1FJE7"/>
<accession>A0A1V1FJE7</accession>
<evidence type="ECO:0000313" key="3">
    <source>
        <dbReference type="EMBL" id="BBU25863.1"/>
    </source>
</evidence>
<dbReference type="EMBL" id="AP017451">
    <property type="protein sequence ID" value="BAX03888.1"/>
    <property type="molecule type" value="Genomic_DNA"/>
</dbReference>
<reference evidence="2" key="2">
    <citation type="journal article" date="2016" name="BMC Genomics">
        <title>Structure and variation of the mitochondrial genome of fishes.</title>
        <authorList>
            <person name="Satoh T.P."/>
            <person name="Miya M."/>
            <person name="Mabuchi K."/>
            <person name="Nishida M."/>
        </authorList>
    </citation>
    <scope>NUCLEOTIDE SEQUENCE</scope>
</reference>
<organism evidence="2">
    <name type="scientific">Callanthias japonicus</name>
    <dbReference type="NCBI Taxonomy" id="270594"/>
    <lineage>
        <taxon>Eukaryota</taxon>
        <taxon>Metazoa</taxon>
        <taxon>Chordata</taxon>
        <taxon>Craniata</taxon>
        <taxon>Vertebrata</taxon>
        <taxon>Euteleostomi</taxon>
        <taxon>Actinopterygii</taxon>
        <taxon>Neopterygii</taxon>
        <taxon>Teleostei</taxon>
        <taxon>Neoteleostei</taxon>
        <taxon>Acanthomorphata</taxon>
        <taxon>Eupercaria</taxon>
        <taxon>Callanthiidae</taxon>
        <taxon>Callanthias</taxon>
    </lineage>
</organism>
<evidence type="ECO:0000313" key="2">
    <source>
        <dbReference type="EMBL" id="BAX03888.1"/>
    </source>
</evidence>
<sequence>MPLLNLTLRRTFSRLYHALALFCSHWACCHIISSRWPHITNWKRYIILHFCYYLPFWNVVVFSIAAAASSDEKPKLLEPTPFVLTVLVGISFFSFNALNLYYVKHFAGGVTNFMKIMNSFYESDFVRSELEALSYLYLSSSPLLFFVGVLLLLTLVCILALIKGGGKGPNRPL</sequence>